<evidence type="ECO:0008006" key="4">
    <source>
        <dbReference type="Google" id="ProtNLM"/>
    </source>
</evidence>
<feature type="signal peptide" evidence="1">
    <location>
        <begin position="1"/>
        <end position="19"/>
    </location>
</feature>
<keyword evidence="1" id="KW-0732">Signal</keyword>
<protein>
    <recommendedName>
        <fullName evidence="4">Secreted protein</fullName>
    </recommendedName>
</protein>
<dbReference type="EMBL" id="JAUEPS010000005">
    <property type="protein sequence ID" value="KAK0465124.1"/>
    <property type="molecule type" value="Genomic_DNA"/>
</dbReference>
<dbReference type="Proteomes" id="UP001175211">
    <property type="component" value="Unassembled WGS sequence"/>
</dbReference>
<proteinExistence type="predicted"/>
<keyword evidence="3" id="KW-1185">Reference proteome</keyword>
<dbReference type="RefSeq" id="XP_060336172.1">
    <property type="nucleotide sequence ID" value="XM_060484074.1"/>
</dbReference>
<dbReference type="GeneID" id="85367622"/>
<evidence type="ECO:0000313" key="3">
    <source>
        <dbReference type="Proteomes" id="UP001175211"/>
    </source>
</evidence>
<dbReference type="AlphaFoldDB" id="A0AA39NGJ7"/>
<reference evidence="2" key="1">
    <citation type="submission" date="2023-06" db="EMBL/GenBank/DDBJ databases">
        <authorList>
            <consortium name="Lawrence Berkeley National Laboratory"/>
            <person name="Ahrendt S."/>
            <person name="Sahu N."/>
            <person name="Indic B."/>
            <person name="Wong-Bajracharya J."/>
            <person name="Merenyi Z."/>
            <person name="Ke H.-M."/>
            <person name="Monk M."/>
            <person name="Kocsube S."/>
            <person name="Drula E."/>
            <person name="Lipzen A."/>
            <person name="Balint B."/>
            <person name="Henrissat B."/>
            <person name="Andreopoulos B."/>
            <person name="Martin F.M."/>
            <person name="Harder C.B."/>
            <person name="Rigling D."/>
            <person name="Ford K.L."/>
            <person name="Foster G.D."/>
            <person name="Pangilinan J."/>
            <person name="Papanicolaou A."/>
            <person name="Barry K."/>
            <person name="LaButti K."/>
            <person name="Viragh M."/>
            <person name="Koriabine M."/>
            <person name="Yan M."/>
            <person name="Riley R."/>
            <person name="Champramary S."/>
            <person name="Plett K.L."/>
            <person name="Tsai I.J."/>
            <person name="Slot J."/>
            <person name="Sipos G."/>
            <person name="Plett J."/>
            <person name="Nagy L.G."/>
            <person name="Grigoriev I.V."/>
        </authorList>
    </citation>
    <scope>NUCLEOTIDE SEQUENCE</scope>
    <source>
        <strain evidence="2">CCBAS 213</strain>
    </source>
</reference>
<accession>A0AA39NGJ7</accession>
<sequence length="118" mass="13578">MRWTGDLCLLFMLLPRRLQDDSRLRIAGASPYGCTMYVRLISSVIGQRFELHKRRAHTHSREGLFSPLAMSNPKSPPFFCRRTDFCQSEHGSEYNCTSPRVLSLLHCGWEMTESLGIL</sequence>
<name>A0AA39NGJ7_ARMTA</name>
<feature type="chain" id="PRO_5041341451" description="Secreted protein" evidence="1">
    <location>
        <begin position="20"/>
        <end position="118"/>
    </location>
</feature>
<evidence type="ECO:0000313" key="2">
    <source>
        <dbReference type="EMBL" id="KAK0465124.1"/>
    </source>
</evidence>
<organism evidence="2 3">
    <name type="scientific">Armillaria tabescens</name>
    <name type="common">Ringless honey mushroom</name>
    <name type="synonym">Agaricus tabescens</name>
    <dbReference type="NCBI Taxonomy" id="1929756"/>
    <lineage>
        <taxon>Eukaryota</taxon>
        <taxon>Fungi</taxon>
        <taxon>Dikarya</taxon>
        <taxon>Basidiomycota</taxon>
        <taxon>Agaricomycotina</taxon>
        <taxon>Agaricomycetes</taxon>
        <taxon>Agaricomycetidae</taxon>
        <taxon>Agaricales</taxon>
        <taxon>Marasmiineae</taxon>
        <taxon>Physalacriaceae</taxon>
        <taxon>Desarmillaria</taxon>
    </lineage>
</organism>
<evidence type="ECO:0000256" key="1">
    <source>
        <dbReference type="SAM" id="SignalP"/>
    </source>
</evidence>
<gene>
    <name evidence="2" type="ORF">EV420DRAFT_940395</name>
</gene>
<comment type="caution">
    <text evidence="2">The sequence shown here is derived from an EMBL/GenBank/DDBJ whole genome shotgun (WGS) entry which is preliminary data.</text>
</comment>